<dbReference type="EMBL" id="NHYE01005618">
    <property type="protein sequence ID" value="PPQ66935.1"/>
    <property type="molecule type" value="Genomic_DNA"/>
</dbReference>
<evidence type="ECO:0000313" key="2">
    <source>
        <dbReference type="Proteomes" id="UP000284706"/>
    </source>
</evidence>
<sequence>MHLYKHSAEERGQVDSLIPTGIQVAYAANALASGERGQKGQGERRGVRATVYVERWFGARDRQETKVNRQVNALAKAASA</sequence>
<dbReference type="AlphaFoldDB" id="A0A409VKZ1"/>
<reference evidence="1 2" key="1">
    <citation type="journal article" date="2018" name="Evol. Lett.">
        <title>Horizontal gene cluster transfer increased hallucinogenic mushroom diversity.</title>
        <authorList>
            <person name="Reynolds H.T."/>
            <person name="Vijayakumar V."/>
            <person name="Gluck-Thaler E."/>
            <person name="Korotkin H.B."/>
            <person name="Matheny P.B."/>
            <person name="Slot J.C."/>
        </authorList>
    </citation>
    <scope>NUCLEOTIDE SEQUENCE [LARGE SCALE GENOMIC DNA]</scope>
    <source>
        <strain evidence="1 2">SRW20</strain>
    </source>
</reference>
<comment type="caution">
    <text evidence="1">The sequence shown here is derived from an EMBL/GenBank/DDBJ whole genome shotgun (WGS) entry which is preliminary data.</text>
</comment>
<gene>
    <name evidence="1" type="ORF">CVT26_010023</name>
</gene>
<dbReference type="InParanoid" id="A0A409VKZ1"/>
<dbReference type="Proteomes" id="UP000284706">
    <property type="component" value="Unassembled WGS sequence"/>
</dbReference>
<evidence type="ECO:0000313" key="1">
    <source>
        <dbReference type="EMBL" id="PPQ66935.1"/>
    </source>
</evidence>
<name>A0A409VKZ1_9AGAR</name>
<keyword evidence="2" id="KW-1185">Reference proteome</keyword>
<accession>A0A409VKZ1</accession>
<organism evidence="1 2">
    <name type="scientific">Gymnopilus dilepis</name>
    <dbReference type="NCBI Taxonomy" id="231916"/>
    <lineage>
        <taxon>Eukaryota</taxon>
        <taxon>Fungi</taxon>
        <taxon>Dikarya</taxon>
        <taxon>Basidiomycota</taxon>
        <taxon>Agaricomycotina</taxon>
        <taxon>Agaricomycetes</taxon>
        <taxon>Agaricomycetidae</taxon>
        <taxon>Agaricales</taxon>
        <taxon>Agaricineae</taxon>
        <taxon>Hymenogastraceae</taxon>
        <taxon>Gymnopilus</taxon>
    </lineage>
</organism>
<protein>
    <submittedName>
        <fullName evidence="1">Uncharacterized protein</fullName>
    </submittedName>
</protein>
<proteinExistence type="predicted"/>